<dbReference type="Proteomes" id="UP000316887">
    <property type="component" value="Unassembled WGS sequence"/>
</dbReference>
<feature type="signal peptide" evidence="1">
    <location>
        <begin position="1"/>
        <end position="21"/>
    </location>
</feature>
<dbReference type="RefSeq" id="WP_141920081.1">
    <property type="nucleotide sequence ID" value="NZ_VFOF01000001.1"/>
</dbReference>
<dbReference type="OrthoDB" id="7596828at2"/>
<feature type="chain" id="PRO_5022211674" description="Lipoprotein" evidence="1">
    <location>
        <begin position="22"/>
        <end position="82"/>
    </location>
</feature>
<dbReference type="PROSITE" id="PS51257">
    <property type="entry name" value="PROKAR_LIPOPROTEIN"/>
    <property type="match status" value="1"/>
</dbReference>
<comment type="caution">
    <text evidence="2">The sequence shown here is derived from an EMBL/GenBank/DDBJ whole genome shotgun (WGS) entry which is preliminary data.</text>
</comment>
<accession>A0A542W2C3</accession>
<evidence type="ECO:0000256" key="1">
    <source>
        <dbReference type="SAM" id="SignalP"/>
    </source>
</evidence>
<name>A0A542W2C3_ZYMMB</name>
<organism evidence="2 3">
    <name type="scientific">Zymomonas mobilis</name>
    <dbReference type="NCBI Taxonomy" id="542"/>
    <lineage>
        <taxon>Bacteria</taxon>
        <taxon>Pseudomonadati</taxon>
        <taxon>Pseudomonadota</taxon>
        <taxon>Alphaproteobacteria</taxon>
        <taxon>Sphingomonadales</taxon>
        <taxon>Zymomonadaceae</taxon>
        <taxon>Zymomonas</taxon>
    </lineage>
</organism>
<gene>
    <name evidence="2" type="ORF">FBY58_1331</name>
</gene>
<evidence type="ECO:0008006" key="4">
    <source>
        <dbReference type="Google" id="ProtNLM"/>
    </source>
</evidence>
<evidence type="ECO:0000313" key="3">
    <source>
        <dbReference type="Proteomes" id="UP000316887"/>
    </source>
</evidence>
<keyword evidence="1" id="KW-0732">Signal</keyword>
<sequence>MKINRCMSALSKTVLFNCLSAGLLIGGVALSGCKDGSRDSVNATAHPDTDIALGTINDEMASESIFEQDGENSIQATSLPVN</sequence>
<reference evidence="2 3" key="1">
    <citation type="submission" date="2019-06" db="EMBL/GenBank/DDBJ databases">
        <title>Genome sequencing of Zymomonas mobilis strains for genetic engineering and biofuel applications.</title>
        <authorList>
            <person name="Teravest M."/>
        </authorList>
    </citation>
    <scope>NUCLEOTIDE SEQUENCE [LARGE SCALE GENOMIC DNA]</scope>
    <source>
        <strain evidence="2 3">AN0101</strain>
    </source>
</reference>
<dbReference type="AlphaFoldDB" id="A0A542W2C3"/>
<protein>
    <recommendedName>
        <fullName evidence="4">Lipoprotein</fullName>
    </recommendedName>
</protein>
<proteinExistence type="predicted"/>
<evidence type="ECO:0000313" key="2">
    <source>
        <dbReference type="EMBL" id="TQL17728.1"/>
    </source>
</evidence>
<dbReference type="EMBL" id="VFOF01000001">
    <property type="protein sequence ID" value="TQL17728.1"/>
    <property type="molecule type" value="Genomic_DNA"/>
</dbReference>